<sequence>MRFSWRPTPILLLGSALALSACDQPIDLDFRGALGGLNTADAARQATAQRPNPDDRGIISYPNYQVAVAQRGDTLADVAARIGADADGLARYNGMKTTDRLREGEVIALPRRVAEPSPATGSPTTGPIQPPGVDITTLASGAIAKADSQRVETTALPAAEPKIARGLEPKRHKVQRGETTFTVARLYNVSVRALAEWNGLGSDFAIREGQYLLIPVAKTPEPKDKTASGTAELPGTGTPTPLPPSAVTPLPDEKTKPVAEIKQEASTAAPDLGKTQTAASTGGKLAYPVQGKIIREYSKGKNDGIDIAASAGTAIQAAEAGTVAAITADADQVPIIVVKHANNLLTVYANVADIGVKKGDTVRRGQKIAAIRSGKSAYVHFEVRKGFDSVDPMPYLR</sequence>
<dbReference type="SUPFAM" id="SSF54106">
    <property type="entry name" value="LysM domain"/>
    <property type="match status" value="1"/>
</dbReference>
<dbReference type="SUPFAM" id="SSF51261">
    <property type="entry name" value="Duplicated hybrid motif"/>
    <property type="match status" value="1"/>
</dbReference>
<reference evidence="4" key="1">
    <citation type="submission" date="2022-07" db="EMBL/GenBank/DDBJ databases">
        <authorList>
            <person name="Otstavnykh N."/>
            <person name="Isaeva M."/>
            <person name="Bystritskaya E."/>
        </authorList>
    </citation>
    <scope>NUCLEOTIDE SEQUENCE</scope>
    <source>
        <strain evidence="4">KCTC 52189</strain>
    </source>
</reference>
<dbReference type="InterPro" id="IPR036779">
    <property type="entry name" value="LysM_dom_sf"/>
</dbReference>
<dbReference type="Pfam" id="PF01551">
    <property type="entry name" value="Peptidase_M23"/>
    <property type="match status" value="1"/>
</dbReference>
<dbReference type="Pfam" id="PF01476">
    <property type="entry name" value="LysM"/>
    <property type="match status" value="2"/>
</dbReference>
<dbReference type="PANTHER" id="PTHR21666">
    <property type="entry name" value="PEPTIDASE-RELATED"/>
    <property type="match status" value="1"/>
</dbReference>
<dbReference type="InterPro" id="IPR016047">
    <property type="entry name" value="M23ase_b-sheet_dom"/>
</dbReference>
<accession>A0AAE3W9H7</accession>
<evidence type="ECO:0000313" key="4">
    <source>
        <dbReference type="EMBL" id="MDQ2088350.1"/>
    </source>
</evidence>
<name>A0AAE3W9H7_9RHOB</name>
<dbReference type="InterPro" id="IPR011055">
    <property type="entry name" value="Dup_hybrid_motif"/>
</dbReference>
<feature type="domain" description="LysM" evidence="3">
    <location>
        <begin position="65"/>
        <end position="109"/>
    </location>
</feature>
<evidence type="ECO:0000256" key="1">
    <source>
        <dbReference type="SAM" id="MobiDB-lite"/>
    </source>
</evidence>
<evidence type="ECO:0000313" key="5">
    <source>
        <dbReference type="Proteomes" id="UP001226762"/>
    </source>
</evidence>
<feature type="domain" description="LysM" evidence="3">
    <location>
        <begin position="170"/>
        <end position="214"/>
    </location>
</feature>
<dbReference type="EMBL" id="JANHAX010000001">
    <property type="protein sequence ID" value="MDQ2088350.1"/>
    <property type="molecule type" value="Genomic_DNA"/>
</dbReference>
<dbReference type="Gene3D" id="2.70.70.10">
    <property type="entry name" value="Glucose Permease (Domain IIA)"/>
    <property type="match status" value="1"/>
</dbReference>
<keyword evidence="5" id="KW-1185">Reference proteome</keyword>
<keyword evidence="2" id="KW-0732">Signal</keyword>
<dbReference type="PROSITE" id="PS51782">
    <property type="entry name" value="LYSM"/>
    <property type="match status" value="2"/>
</dbReference>
<evidence type="ECO:0000256" key="2">
    <source>
        <dbReference type="SAM" id="SignalP"/>
    </source>
</evidence>
<dbReference type="CDD" id="cd12797">
    <property type="entry name" value="M23_peptidase"/>
    <property type="match status" value="1"/>
</dbReference>
<dbReference type="InterPro" id="IPR018392">
    <property type="entry name" value="LysM"/>
</dbReference>
<dbReference type="Gene3D" id="3.10.350.10">
    <property type="entry name" value="LysM domain"/>
    <property type="match status" value="2"/>
</dbReference>
<gene>
    <name evidence="4" type="ORF">NO357_00345</name>
</gene>
<protein>
    <submittedName>
        <fullName evidence="4">LysM peptidoglycan-binding domain-containing M23 family metallopeptidase</fullName>
    </submittedName>
</protein>
<dbReference type="SMART" id="SM00257">
    <property type="entry name" value="LysM"/>
    <property type="match status" value="2"/>
</dbReference>
<comment type="caution">
    <text evidence="4">The sequence shown here is derived from an EMBL/GenBank/DDBJ whole genome shotgun (WGS) entry which is preliminary data.</text>
</comment>
<feature type="signal peptide" evidence="2">
    <location>
        <begin position="1"/>
        <end position="20"/>
    </location>
</feature>
<feature type="region of interest" description="Disordered" evidence="1">
    <location>
        <begin position="220"/>
        <end position="254"/>
    </location>
</feature>
<dbReference type="Proteomes" id="UP001226762">
    <property type="component" value="Unassembled WGS sequence"/>
</dbReference>
<dbReference type="RefSeq" id="WP_306733623.1">
    <property type="nucleotide sequence ID" value="NZ_JANHAX010000001.1"/>
</dbReference>
<reference evidence="4" key="2">
    <citation type="submission" date="2023-02" db="EMBL/GenBank/DDBJ databases">
        <title>'Rhodoalgimonas zhirmunskyi' gen. nov., isolated from a red alga.</title>
        <authorList>
            <person name="Nedashkovskaya O.I."/>
            <person name="Otstavnykh N.Y."/>
            <person name="Bystritskaya E.P."/>
            <person name="Balabanova L.A."/>
            <person name="Isaeva M.P."/>
        </authorList>
    </citation>
    <scope>NUCLEOTIDE SEQUENCE</scope>
    <source>
        <strain evidence="4">KCTC 52189</strain>
    </source>
</reference>
<dbReference type="InterPro" id="IPR050570">
    <property type="entry name" value="Cell_wall_metabolism_enzyme"/>
</dbReference>
<feature type="chain" id="PRO_5041986682" evidence="2">
    <location>
        <begin position="21"/>
        <end position="397"/>
    </location>
</feature>
<dbReference type="PANTHER" id="PTHR21666:SF270">
    <property type="entry name" value="MUREIN HYDROLASE ACTIVATOR ENVC"/>
    <property type="match status" value="1"/>
</dbReference>
<evidence type="ECO:0000259" key="3">
    <source>
        <dbReference type="PROSITE" id="PS51782"/>
    </source>
</evidence>
<organism evidence="4 5">
    <name type="scientific">Marimonas arenosa</name>
    <dbReference type="NCBI Taxonomy" id="1795305"/>
    <lineage>
        <taxon>Bacteria</taxon>
        <taxon>Pseudomonadati</taxon>
        <taxon>Pseudomonadota</taxon>
        <taxon>Alphaproteobacteria</taxon>
        <taxon>Rhodobacterales</taxon>
        <taxon>Paracoccaceae</taxon>
        <taxon>Marimonas</taxon>
    </lineage>
</organism>
<proteinExistence type="predicted"/>
<dbReference type="PROSITE" id="PS51257">
    <property type="entry name" value="PROKAR_LIPOPROTEIN"/>
    <property type="match status" value="1"/>
</dbReference>
<dbReference type="CDD" id="cd00118">
    <property type="entry name" value="LysM"/>
    <property type="match status" value="1"/>
</dbReference>
<dbReference type="AlphaFoldDB" id="A0AAE3W9H7"/>
<dbReference type="GO" id="GO:0004222">
    <property type="term" value="F:metalloendopeptidase activity"/>
    <property type="evidence" value="ECO:0007669"/>
    <property type="project" value="TreeGrafter"/>
</dbReference>